<keyword evidence="2 4" id="KW-0812">Transmembrane</keyword>
<dbReference type="OMA" id="DWNYCNI"/>
<dbReference type="AlphaFoldDB" id="A0A672JFF7"/>
<reference evidence="6" key="2">
    <citation type="submission" date="2025-08" db="UniProtKB">
        <authorList>
            <consortium name="Ensembl"/>
        </authorList>
    </citation>
    <scope>IDENTIFICATION</scope>
</reference>
<name>A0A672JFF7_SALFA</name>
<dbReference type="CDD" id="cd05716">
    <property type="entry name" value="IgV_pIgR_like"/>
    <property type="match status" value="1"/>
</dbReference>
<feature type="transmembrane region" description="Helical" evidence="4">
    <location>
        <begin position="133"/>
        <end position="157"/>
    </location>
</feature>
<dbReference type="InterPro" id="IPR007110">
    <property type="entry name" value="Ig-like_dom"/>
</dbReference>
<dbReference type="InterPro" id="IPR036179">
    <property type="entry name" value="Ig-like_dom_sf"/>
</dbReference>
<evidence type="ECO:0000256" key="1">
    <source>
        <dbReference type="ARBA" id="ARBA00004370"/>
    </source>
</evidence>
<dbReference type="PROSITE" id="PS50835">
    <property type="entry name" value="IG_LIKE"/>
    <property type="match status" value="1"/>
</dbReference>
<reference evidence="6" key="1">
    <citation type="submission" date="2019-06" db="EMBL/GenBank/DDBJ databases">
        <authorList>
            <consortium name="Wellcome Sanger Institute Data Sharing"/>
        </authorList>
    </citation>
    <scope>NUCLEOTIDE SEQUENCE [LARGE SCALE GENOMIC DNA]</scope>
</reference>
<dbReference type="GO" id="GO:0004888">
    <property type="term" value="F:transmembrane signaling receptor activity"/>
    <property type="evidence" value="ECO:0007669"/>
    <property type="project" value="TreeGrafter"/>
</dbReference>
<evidence type="ECO:0000313" key="6">
    <source>
        <dbReference type="Ensembl" id="ENSSFAP00005051840.1"/>
    </source>
</evidence>
<evidence type="ECO:0000256" key="3">
    <source>
        <dbReference type="ARBA" id="ARBA00023136"/>
    </source>
</evidence>
<reference evidence="6" key="3">
    <citation type="submission" date="2025-09" db="UniProtKB">
        <authorList>
            <consortium name="Ensembl"/>
        </authorList>
    </citation>
    <scope>IDENTIFICATION</scope>
</reference>
<keyword evidence="4" id="KW-1133">Transmembrane helix</keyword>
<accession>A0A672JFF7</accession>
<dbReference type="PANTHER" id="PTHR11860">
    <property type="entry name" value="POLYMERIC-IMMUNOGLOBULIN RECEPTOR"/>
    <property type="match status" value="1"/>
</dbReference>
<comment type="subcellular location">
    <subcellularLocation>
        <location evidence="1">Membrane</location>
    </subcellularLocation>
</comment>
<dbReference type="Proteomes" id="UP000472267">
    <property type="component" value="Chromosome 20"/>
</dbReference>
<evidence type="ECO:0000256" key="4">
    <source>
        <dbReference type="SAM" id="Phobius"/>
    </source>
</evidence>
<dbReference type="SMART" id="SM00409">
    <property type="entry name" value="IG"/>
    <property type="match status" value="1"/>
</dbReference>
<keyword evidence="3 4" id="KW-0472">Membrane</keyword>
<dbReference type="Gene3D" id="2.60.40.10">
    <property type="entry name" value="Immunoglobulins"/>
    <property type="match status" value="1"/>
</dbReference>
<dbReference type="Ensembl" id="ENSSFAT00005053488.1">
    <property type="protein sequence ID" value="ENSSFAP00005051840.1"/>
    <property type="gene ID" value="ENSSFAG00005024880.1"/>
</dbReference>
<sequence>MKPTVGSSRLSAPGAVTGAYGGSVTVSCRYSPRFKDNTKYWCRGPVYELCTIVTKTSWGQPNDRTSIVDDKESEVFTVTVTSLQESDKDMYWCVISRPGRNVYAGVRLHLSHAATTVTTTHINSLPTLEQDQIGWWMILRWIVFISMLCCLALAHIAERRIKAAREMQLQQQLDRKSLNNYEIMSSDATVTDL</sequence>
<feature type="domain" description="Ig-like" evidence="5">
    <location>
        <begin position="3"/>
        <end position="111"/>
    </location>
</feature>
<dbReference type="InterPro" id="IPR013783">
    <property type="entry name" value="Ig-like_fold"/>
</dbReference>
<dbReference type="InterPro" id="IPR003599">
    <property type="entry name" value="Ig_sub"/>
</dbReference>
<dbReference type="InterPro" id="IPR013106">
    <property type="entry name" value="Ig_V-set"/>
</dbReference>
<gene>
    <name evidence="6" type="primary">LOC115407599</name>
</gene>
<keyword evidence="7" id="KW-1185">Reference proteome</keyword>
<evidence type="ECO:0000313" key="7">
    <source>
        <dbReference type="Proteomes" id="UP000472267"/>
    </source>
</evidence>
<dbReference type="GO" id="GO:0005886">
    <property type="term" value="C:plasma membrane"/>
    <property type="evidence" value="ECO:0007669"/>
    <property type="project" value="TreeGrafter"/>
</dbReference>
<dbReference type="SUPFAM" id="SSF48726">
    <property type="entry name" value="Immunoglobulin"/>
    <property type="match status" value="1"/>
</dbReference>
<dbReference type="PROSITE" id="PS51257">
    <property type="entry name" value="PROKAR_LIPOPROTEIN"/>
    <property type="match status" value="1"/>
</dbReference>
<evidence type="ECO:0000256" key="2">
    <source>
        <dbReference type="ARBA" id="ARBA00022692"/>
    </source>
</evidence>
<organism evidence="6 7">
    <name type="scientific">Salarias fasciatus</name>
    <name type="common">Jewelled blenny</name>
    <name type="synonym">Blennius fasciatus</name>
    <dbReference type="NCBI Taxonomy" id="181472"/>
    <lineage>
        <taxon>Eukaryota</taxon>
        <taxon>Metazoa</taxon>
        <taxon>Chordata</taxon>
        <taxon>Craniata</taxon>
        <taxon>Vertebrata</taxon>
        <taxon>Euteleostomi</taxon>
        <taxon>Actinopterygii</taxon>
        <taxon>Neopterygii</taxon>
        <taxon>Teleostei</taxon>
        <taxon>Neoteleostei</taxon>
        <taxon>Acanthomorphata</taxon>
        <taxon>Ovalentaria</taxon>
        <taxon>Blenniimorphae</taxon>
        <taxon>Blenniiformes</taxon>
        <taxon>Blennioidei</taxon>
        <taxon>Blenniidae</taxon>
        <taxon>Salariinae</taxon>
        <taxon>Salarias</taxon>
    </lineage>
</organism>
<dbReference type="PANTHER" id="PTHR11860:SF111">
    <property type="entry name" value="IMMUNOGLOBULIN SUBTYPE DOMAIN-CONTAINING PROTEIN"/>
    <property type="match status" value="1"/>
</dbReference>
<dbReference type="InParanoid" id="A0A672JFF7"/>
<evidence type="ECO:0000259" key="5">
    <source>
        <dbReference type="PROSITE" id="PS50835"/>
    </source>
</evidence>
<dbReference type="Pfam" id="PF07686">
    <property type="entry name" value="V-set"/>
    <property type="match status" value="1"/>
</dbReference>
<proteinExistence type="predicted"/>
<protein>
    <recommendedName>
        <fullName evidence="5">Ig-like domain-containing protein</fullName>
    </recommendedName>
</protein>
<dbReference type="InterPro" id="IPR050671">
    <property type="entry name" value="CD300_family_receptors"/>
</dbReference>